<evidence type="ECO:0000313" key="2">
    <source>
        <dbReference type="EMBL" id="ETI67259.1"/>
    </source>
</evidence>
<keyword evidence="3" id="KW-1185">Reference proteome</keyword>
<dbReference type="AlphaFoldDB" id="A0AB94IJM6"/>
<dbReference type="InterPro" id="IPR035901">
    <property type="entry name" value="GIY-YIG_endonuc_sf"/>
</dbReference>
<comment type="caution">
    <text evidence="2">The sequence shown here is derived from an EMBL/GenBank/DDBJ whole genome shotgun (WGS) entry which is preliminary data.</text>
</comment>
<evidence type="ECO:0000313" key="3">
    <source>
        <dbReference type="Proteomes" id="UP000018877"/>
    </source>
</evidence>
<dbReference type="InterPro" id="IPR000305">
    <property type="entry name" value="GIY-YIG_endonuc"/>
</dbReference>
<accession>A0AB94IJM6</accession>
<dbReference type="Proteomes" id="UP000018877">
    <property type="component" value="Unassembled WGS sequence"/>
</dbReference>
<sequence length="201" mass="23792">MENILLPNLAFKLYKKELAPKKPSVYMFHNAQTVIIYVGMANNLKQRLNAHFSKSQGSNTKDFMDEVAFISYYDNEDVEIIKYLEKVYIQIHNDTIYNKMLNPNKDGINLQPIPIQKMSPFDRFLDSLTLEDVLHKRPPVIFEKFLVFIKTDYTVSFDYMVDGTQFKRPLRKEIMNRFNLCIKDKWIDGKTKKVYCNALKR</sequence>
<dbReference type="Gene3D" id="3.40.1440.10">
    <property type="entry name" value="GIY-YIG endonuclease"/>
    <property type="match status" value="1"/>
</dbReference>
<dbReference type="SMART" id="SM00465">
    <property type="entry name" value="GIYc"/>
    <property type="match status" value="1"/>
</dbReference>
<dbReference type="Pfam" id="PF01541">
    <property type="entry name" value="GIY-YIG"/>
    <property type="match status" value="1"/>
</dbReference>
<dbReference type="SUPFAM" id="SSF82771">
    <property type="entry name" value="GIY-YIG endonuclease"/>
    <property type="match status" value="1"/>
</dbReference>
<reference evidence="2 3" key="1">
    <citation type="journal article" date="2014" name="Environ. Microbiol.">
        <title>The nitrate-ammonifying and nosZ-carrying bacterium Bacillus vireti is a potent source and sink for nitric and nitrous oxide under high nitrate conditions.</title>
        <authorList>
            <person name="Mania D."/>
            <person name="Heylen K."/>
            <person name="van Spanning R.J."/>
            <person name="Frostegard A."/>
        </authorList>
    </citation>
    <scope>NUCLEOTIDE SEQUENCE [LARGE SCALE GENOMIC DNA]</scope>
    <source>
        <strain evidence="2 3">LMG 21834</strain>
    </source>
</reference>
<proteinExistence type="predicted"/>
<organism evidence="2 3">
    <name type="scientific">Neobacillus vireti LMG 21834</name>
    <dbReference type="NCBI Taxonomy" id="1131730"/>
    <lineage>
        <taxon>Bacteria</taxon>
        <taxon>Bacillati</taxon>
        <taxon>Bacillota</taxon>
        <taxon>Bacilli</taxon>
        <taxon>Bacillales</taxon>
        <taxon>Bacillaceae</taxon>
        <taxon>Neobacillus</taxon>
    </lineage>
</organism>
<dbReference type="EMBL" id="ALAN01000101">
    <property type="protein sequence ID" value="ETI67259.1"/>
    <property type="molecule type" value="Genomic_DNA"/>
</dbReference>
<feature type="domain" description="GIY-YIG" evidence="1">
    <location>
        <begin position="21"/>
        <end position="99"/>
    </location>
</feature>
<name>A0AB94IJM6_9BACI</name>
<dbReference type="RefSeq" id="WP_024029863.1">
    <property type="nucleotide sequence ID" value="NZ_ALAN01000101.1"/>
</dbReference>
<gene>
    <name evidence="2" type="ORF">BAVI_18457</name>
</gene>
<dbReference type="PROSITE" id="PS50164">
    <property type="entry name" value="GIY_YIG"/>
    <property type="match status" value="1"/>
</dbReference>
<protein>
    <submittedName>
        <fullName evidence="2">Excinuclease ABC subunit C</fullName>
    </submittedName>
</protein>
<evidence type="ECO:0000259" key="1">
    <source>
        <dbReference type="PROSITE" id="PS50164"/>
    </source>
</evidence>